<proteinExistence type="predicted"/>
<organism evidence="2">
    <name type="scientific">Pontimicrobium sp. SW4</name>
    <dbReference type="NCBI Taxonomy" id="3153519"/>
    <lineage>
        <taxon>Bacteria</taxon>
        <taxon>Pseudomonadati</taxon>
        <taxon>Bacteroidota</taxon>
        <taxon>Flavobacteriia</taxon>
        <taxon>Flavobacteriales</taxon>
        <taxon>Flavobacteriaceae</taxon>
        <taxon>Pontimicrobium</taxon>
    </lineage>
</organism>
<keyword evidence="1" id="KW-0732">Signal</keyword>
<accession>A0AAU7BV02</accession>
<reference evidence="2" key="1">
    <citation type="submission" date="2024-05" db="EMBL/GenBank/DDBJ databases">
        <title>Pontimicrobium maritimus sp. nov., isolated form sea water.</title>
        <authorList>
            <person name="Muhammad N."/>
            <person name="Vuong T.Q."/>
            <person name="Han H.L."/>
            <person name="Kim S.-G."/>
        </authorList>
    </citation>
    <scope>NUCLEOTIDE SEQUENCE</scope>
    <source>
        <strain evidence="2">SW4</strain>
    </source>
</reference>
<dbReference type="AlphaFoldDB" id="A0AAU7BV02"/>
<protein>
    <recommendedName>
        <fullName evidence="3">Macroglobulin domain-containing protein</fullName>
    </recommendedName>
</protein>
<sequence length="584" mass="67301">MKKRIIVLLICFASSISITKAVNIVSNQTETLPQESIFVHLNSSLFLAGENLYYKVYCLNDKVNQLSTLSKIAYVELVGENHEVVFKHKIKLDSGVGYGDFVIPTSVNSGNYMLIAYTQWMKNAESDYFFKGNVAVINPFQNNQEAILADSEKQDSTFNIATVNEIRENVNSQFLEITTNRKKFQKRSKGSLILKNISNKNLKGNYSISIRKIDALDRLVSKAKSANTFVSEQGESGHDINKINYLPELRGELISGKLIKITDDKPAVKEKVSLSINEKDFILKVANTDDNGVFYFNINNDYNNENAVLQVLDRDNKDYRIILDEHSSVDYNTIDFGEMKISSKYRKPLEQRSIYNQIENGYFSLKPNTLKPIDTIRPFFETYHATFYLDDYTRFSKVRETFIEVIKDSYIQKDNNNKTNFYVTSLNPYERLEKPAGVIVDGILLQSFDEFLEYDSRRIKKISIARTETNFILGSKIFGGFIVVETFDGDFYKELPKENVTMVKLFKPQPKKNYFKKDYENVMTTNRIPDYRSQLLWEPNVKMEEKELIFNFFTSDNSGEFEIRLEGFTANGNPVSISSFITVE</sequence>
<dbReference type="RefSeq" id="WP_347924998.1">
    <property type="nucleotide sequence ID" value="NZ_CP157199.1"/>
</dbReference>
<evidence type="ECO:0000256" key="1">
    <source>
        <dbReference type="SAM" id="SignalP"/>
    </source>
</evidence>
<evidence type="ECO:0008006" key="3">
    <source>
        <dbReference type="Google" id="ProtNLM"/>
    </source>
</evidence>
<dbReference type="Gene3D" id="2.60.40.1930">
    <property type="match status" value="1"/>
</dbReference>
<gene>
    <name evidence="2" type="ORF">ABGB03_03885</name>
</gene>
<name>A0AAU7BV02_9FLAO</name>
<feature type="chain" id="PRO_5043425483" description="Macroglobulin domain-containing protein" evidence="1">
    <location>
        <begin position="22"/>
        <end position="584"/>
    </location>
</feature>
<dbReference type="EMBL" id="CP157199">
    <property type="protein sequence ID" value="XBG62046.1"/>
    <property type="molecule type" value="Genomic_DNA"/>
</dbReference>
<feature type="signal peptide" evidence="1">
    <location>
        <begin position="1"/>
        <end position="21"/>
    </location>
</feature>
<evidence type="ECO:0000313" key="2">
    <source>
        <dbReference type="EMBL" id="XBG62046.1"/>
    </source>
</evidence>